<dbReference type="STRING" id="1499967.U27_03233"/>
<dbReference type="GO" id="GO:0030428">
    <property type="term" value="C:cell septum"/>
    <property type="evidence" value="ECO:0007669"/>
    <property type="project" value="TreeGrafter"/>
</dbReference>
<sequence>MKNFYKVRGKREFLFDDKELCALGGLTLLIFGLIFALGVMVGQGWQKESVASPLVSHSDFSAEQFSGADQSEMGDTTGESSGSGPVASNSSGENTLQRSYYQVLPDSETYIEVEATPGKRTEPATALTEQSQQTQESQIETGSAQPAKEETPIPPAQVPAVSPPAQQTHIAAPSLPNVPKDPSEDIRIGRQPTIFGNAEPIPGGIIYSVQVASSPNREDSERLVQKYGEAGFQAYVMTADLGEKGIWFRVRVGNMPTRESAEQLKQEILQKAPGLANSPYVIKIE</sequence>
<feature type="region of interest" description="Disordered" evidence="1">
    <location>
        <begin position="119"/>
        <end position="185"/>
    </location>
</feature>
<feature type="domain" description="SPOR" evidence="3">
    <location>
        <begin position="201"/>
        <end position="283"/>
    </location>
</feature>
<dbReference type="GO" id="GO:0042834">
    <property type="term" value="F:peptidoglycan binding"/>
    <property type="evidence" value="ECO:0007669"/>
    <property type="project" value="InterPro"/>
</dbReference>
<dbReference type="HOGENOM" id="CLU_935851_0_0_0"/>
<feature type="compositionally biased region" description="Low complexity" evidence="1">
    <location>
        <begin position="80"/>
        <end position="92"/>
    </location>
</feature>
<keyword evidence="5" id="KW-1185">Reference proteome</keyword>
<keyword evidence="2" id="KW-0472">Membrane</keyword>
<reference evidence="4" key="1">
    <citation type="journal article" date="2015" name="PeerJ">
        <title>First genomic representation of candidate bacterial phylum KSB3 points to enhanced environmental sensing as a trigger of wastewater bulking.</title>
        <authorList>
            <person name="Sekiguchi Y."/>
            <person name="Ohashi A."/>
            <person name="Parks D.H."/>
            <person name="Yamauchi T."/>
            <person name="Tyson G.W."/>
            <person name="Hugenholtz P."/>
        </authorList>
    </citation>
    <scope>NUCLEOTIDE SEQUENCE [LARGE SCALE GENOMIC DNA]</scope>
</reference>
<keyword evidence="2" id="KW-0812">Transmembrane</keyword>
<dbReference type="GO" id="GO:0032506">
    <property type="term" value="P:cytokinetic process"/>
    <property type="evidence" value="ECO:0007669"/>
    <property type="project" value="TreeGrafter"/>
</dbReference>
<name>A0A081BVB6_VECG1</name>
<feature type="compositionally biased region" description="Low complexity" evidence="1">
    <location>
        <begin position="128"/>
        <end position="143"/>
    </location>
</feature>
<evidence type="ECO:0000259" key="3">
    <source>
        <dbReference type="PROSITE" id="PS51724"/>
    </source>
</evidence>
<dbReference type="PANTHER" id="PTHR38687">
    <property type="entry name" value="CELL DIVISION PROTEIN DEDD-RELATED"/>
    <property type="match status" value="1"/>
</dbReference>
<dbReference type="Pfam" id="PF05036">
    <property type="entry name" value="SPOR"/>
    <property type="match status" value="1"/>
</dbReference>
<dbReference type="PANTHER" id="PTHR38687:SF1">
    <property type="entry name" value="CELL DIVISION PROTEIN DEDD"/>
    <property type="match status" value="1"/>
</dbReference>
<dbReference type="InterPro" id="IPR052521">
    <property type="entry name" value="Cell_div_SPOR-domain"/>
</dbReference>
<dbReference type="PROSITE" id="PS51724">
    <property type="entry name" value="SPOR"/>
    <property type="match status" value="1"/>
</dbReference>
<accession>A0A081BVB6</accession>
<feature type="region of interest" description="Disordered" evidence="1">
    <location>
        <begin position="65"/>
        <end position="94"/>
    </location>
</feature>
<dbReference type="AlphaFoldDB" id="A0A081BVB6"/>
<evidence type="ECO:0000313" key="4">
    <source>
        <dbReference type="EMBL" id="GAK56271.1"/>
    </source>
</evidence>
<evidence type="ECO:0000256" key="2">
    <source>
        <dbReference type="SAM" id="Phobius"/>
    </source>
</evidence>
<proteinExistence type="predicted"/>
<protein>
    <submittedName>
        <fullName evidence="4">Sporulation related</fullName>
    </submittedName>
</protein>
<gene>
    <name evidence="4" type="ORF">U27_03233</name>
</gene>
<evidence type="ECO:0000313" key="5">
    <source>
        <dbReference type="Proteomes" id="UP000030661"/>
    </source>
</evidence>
<feature type="transmembrane region" description="Helical" evidence="2">
    <location>
        <begin position="20"/>
        <end position="45"/>
    </location>
</feature>
<dbReference type="InterPro" id="IPR007730">
    <property type="entry name" value="SPOR-like_dom"/>
</dbReference>
<dbReference type="InterPro" id="IPR036680">
    <property type="entry name" value="SPOR-like_sf"/>
</dbReference>
<keyword evidence="2" id="KW-1133">Transmembrane helix</keyword>
<feature type="compositionally biased region" description="Low complexity" evidence="1">
    <location>
        <begin position="158"/>
        <end position="167"/>
    </location>
</feature>
<dbReference type="GO" id="GO:0032153">
    <property type="term" value="C:cell division site"/>
    <property type="evidence" value="ECO:0007669"/>
    <property type="project" value="TreeGrafter"/>
</dbReference>
<organism evidence="4">
    <name type="scientific">Vecturithrix granuli</name>
    <dbReference type="NCBI Taxonomy" id="1499967"/>
    <lineage>
        <taxon>Bacteria</taxon>
        <taxon>Candidatus Moduliflexota</taxon>
        <taxon>Candidatus Vecturitrichia</taxon>
        <taxon>Candidatus Vecturitrichales</taxon>
        <taxon>Candidatus Vecturitrichaceae</taxon>
        <taxon>Candidatus Vecturithrix</taxon>
    </lineage>
</organism>
<dbReference type="Proteomes" id="UP000030661">
    <property type="component" value="Unassembled WGS sequence"/>
</dbReference>
<dbReference type="Gene3D" id="3.30.70.1070">
    <property type="entry name" value="Sporulation related repeat"/>
    <property type="match status" value="1"/>
</dbReference>
<dbReference type="eggNOG" id="COG3147">
    <property type="taxonomic scope" value="Bacteria"/>
</dbReference>
<feature type="compositionally biased region" description="Polar residues" evidence="1">
    <location>
        <begin position="65"/>
        <end position="79"/>
    </location>
</feature>
<dbReference type="EMBL" id="DF820464">
    <property type="protein sequence ID" value="GAK56271.1"/>
    <property type="molecule type" value="Genomic_DNA"/>
</dbReference>
<dbReference type="SUPFAM" id="SSF110997">
    <property type="entry name" value="Sporulation related repeat"/>
    <property type="match status" value="1"/>
</dbReference>
<evidence type="ECO:0000256" key="1">
    <source>
        <dbReference type="SAM" id="MobiDB-lite"/>
    </source>
</evidence>